<feature type="active site" description="Proton acceptor" evidence="3">
    <location>
        <position position="175"/>
    </location>
</feature>
<evidence type="ECO:0000256" key="1">
    <source>
        <dbReference type="ARBA" id="ARBA00012346"/>
    </source>
</evidence>
<feature type="chain" id="PRO_5039844540" description="gamma-glutamylcyclotransferase" evidence="6">
    <location>
        <begin position="29"/>
        <end position="358"/>
    </location>
</feature>
<keyword evidence="9" id="KW-1185">Reference proteome</keyword>
<dbReference type="Proteomes" id="UP000693970">
    <property type="component" value="Unassembled WGS sequence"/>
</dbReference>
<keyword evidence="6" id="KW-0732">Signal</keyword>
<name>A0A9K3PLZ7_9STRA</name>
<keyword evidence="2" id="KW-0456">Lyase</keyword>
<evidence type="ECO:0000256" key="5">
    <source>
        <dbReference type="SAM" id="Phobius"/>
    </source>
</evidence>
<dbReference type="AlphaFoldDB" id="A0A9K3PLZ7"/>
<sequence length="358" mass="40412">MLPPPNPIRSLISFLILCLLCHTGGSVASTKRSNQNESPSPSSLTTVQSNVVERPKLVTDSLANNKDIYYFGLGSNMLRSKLEGRAVCGTKIHIKSMEPAYVKNHRLAFNMRGFLPLEPGMGSLETVVADNKEESVTTTTTKMTSTPLLAYKESECHGALIQLSAEDYERVMRSEGVPGSNQGYEEVVVLAYLYRCHKKNGLLSLLLRSKQEPVQAVALRAREHVRLSHDPAPSRRYMTILQRGAQELGLDPSYQDYLQQHPVAQYWTLTRRIAVLNLIFTSKLSFQYKIRFISKLQNWLLWKVYVPPTANVFARALFELATTLILLPGSLPGSIMFLYMKVFNRMSPMMKLMVEGHW</sequence>
<protein>
    <recommendedName>
        <fullName evidence="1">gamma-glutamylcyclotransferase</fullName>
        <ecNumber evidence="1">4.3.2.9</ecNumber>
    </recommendedName>
</protein>
<keyword evidence="5" id="KW-1133">Transmembrane helix</keyword>
<reference evidence="8" key="2">
    <citation type="submission" date="2021-04" db="EMBL/GenBank/DDBJ databases">
        <authorList>
            <person name="Podell S."/>
        </authorList>
    </citation>
    <scope>NUCLEOTIDE SEQUENCE</scope>
    <source>
        <strain evidence="8">Hildebrandi</strain>
    </source>
</reference>
<feature type="transmembrane region" description="Helical" evidence="5">
    <location>
        <begin position="316"/>
        <end position="340"/>
    </location>
</feature>
<keyword evidence="5" id="KW-0812">Transmembrane</keyword>
<dbReference type="PANTHER" id="PTHR12935">
    <property type="entry name" value="GAMMA-GLUTAMYLCYCLOTRANSFERASE"/>
    <property type="match status" value="1"/>
</dbReference>
<evidence type="ECO:0000313" key="8">
    <source>
        <dbReference type="EMBL" id="KAG7349904.1"/>
    </source>
</evidence>
<dbReference type="PANTHER" id="PTHR12935:SF0">
    <property type="entry name" value="GAMMA-GLUTAMYLCYCLOTRANSFERASE"/>
    <property type="match status" value="1"/>
</dbReference>
<evidence type="ECO:0000256" key="6">
    <source>
        <dbReference type="SAM" id="SignalP"/>
    </source>
</evidence>
<evidence type="ECO:0000256" key="3">
    <source>
        <dbReference type="PIRSR" id="PIRSR617939-1"/>
    </source>
</evidence>
<organism evidence="8 9">
    <name type="scientific">Nitzschia inconspicua</name>
    <dbReference type="NCBI Taxonomy" id="303405"/>
    <lineage>
        <taxon>Eukaryota</taxon>
        <taxon>Sar</taxon>
        <taxon>Stramenopiles</taxon>
        <taxon>Ochrophyta</taxon>
        <taxon>Bacillariophyta</taxon>
        <taxon>Bacillariophyceae</taxon>
        <taxon>Bacillariophycidae</taxon>
        <taxon>Bacillariales</taxon>
        <taxon>Bacillariaceae</taxon>
        <taxon>Nitzschia</taxon>
    </lineage>
</organism>
<feature type="binding site" evidence="4">
    <location>
        <position position="237"/>
    </location>
    <ligand>
        <name>substrate</name>
    </ligand>
</feature>
<dbReference type="OrthoDB" id="2017317at2759"/>
<feature type="signal peptide" evidence="6">
    <location>
        <begin position="1"/>
        <end position="28"/>
    </location>
</feature>
<gene>
    <name evidence="8" type="ORF">IV203_012501</name>
    <name evidence="7" type="ORF">IV203_012731</name>
</gene>
<dbReference type="InterPro" id="IPR017939">
    <property type="entry name" value="G-Glutamylcylcotransferase"/>
</dbReference>
<dbReference type="EMBL" id="JAGRRH010000019">
    <property type="protein sequence ID" value="KAG7349904.1"/>
    <property type="molecule type" value="Genomic_DNA"/>
</dbReference>
<dbReference type="GO" id="GO:0003839">
    <property type="term" value="F:gamma-glutamylcyclotransferase activity"/>
    <property type="evidence" value="ECO:0007669"/>
    <property type="project" value="UniProtKB-EC"/>
</dbReference>
<comment type="caution">
    <text evidence="8">The sequence shown here is derived from an EMBL/GenBank/DDBJ whole genome shotgun (WGS) entry which is preliminary data.</text>
</comment>
<evidence type="ECO:0000313" key="7">
    <source>
        <dbReference type="EMBL" id="KAG7337846.1"/>
    </source>
</evidence>
<evidence type="ECO:0000256" key="4">
    <source>
        <dbReference type="PIRSR" id="PIRSR617939-2"/>
    </source>
</evidence>
<keyword evidence="5" id="KW-0472">Membrane</keyword>
<dbReference type="EC" id="4.3.2.9" evidence="1"/>
<feature type="binding site" evidence="4">
    <location>
        <begin position="70"/>
        <end position="75"/>
    </location>
    <ligand>
        <name>substrate</name>
    </ligand>
</feature>
<reference evidence="8" key="1">
    <citation type="journal article" date="2021" name="Sci. Rep.">
        <title>Diploid genomic architecture of Nitzschia inconspicua, an elite biomass production diatom.</title>
        <authorList>
            <person name="Oliver A."/>
            <person name="Podell S."/>
            <person name="Pinowska A."/>
            <person name="Traller J.C."/>
            <person name="Smith S.R."/>
            <person name="McClure R."/>
            <person name="Beliaev A."/>
            <person name="Bohutskyi P."/>
            <person name="Hill E.A."/>
            <person name="Rabines A."/>
            <person name="Zheng H."/>
            <person name="Allen L.Z."/>
            <person name="Kuo A."/>
            <person name="Grigoriev I.V."/>
            <person name="Allen A.E."/>
            <person name="Hazlebeck D."/>
            <person name="Allen E.E."/>
        </authorList>
    </citation>
    <scope>NUCLEOTIDE SEQUENCE</scope>
    <source>
        <strain evidence="8">Hildebrandi</strain>
    </source>
</reference>
<evidence type="ECO:0000313" key="9">
    <source>
        <dbReference type="Proteomes" id="UP000693970"/>
    </source>
</evidence>
<accession>A0A9K3PLZ7</accession>
<dbReference type="EMBL" id="JAGRRH010000072">
    <property type="protein sequence ID" value="KAG7337846.1"/>
    <property type="molecule type" value="Genomic_DNA"/>
</dbReference>
<evidence type="ECO:0000256" key="2">
    <source>
        <dbReference type="ARBA" id="ARBA00023239"/>
    </source>
</evidence>
<proteinExistence type="predicted"/>